<dbReference type="Proteomes" id="UP000594262">
    <property type="component" value="Unplaced"/>
</dbReference>
<dbReference type="FunFam" id="1.25.40.420:FF:000001">
    <property type="entry name" value="Kelch-like family member 12"/>
    <property type="match status" value="1"/>
</dbReference>
<dbReference type="AlphaFoldDB" id="A0A7M5TYP3"/>
<reference evidence="5" key="1">
    <citation type="submission" date="2021-01" db="UniProtKB">
        <authorList>
            <consortium name="EnsemblMetazoa"/>
        </authorList>
    </citation>
    <scope>IDENTIFICATION</scope>
</reference>
<dbReference type="OrthoDB" id="45365at2759"/>
<dbReference type="PIRSF" id="PIRSF037037">
    <property type="entry name" value="Kelch-like_protein_gigaxonin"/>
    <property type="match status" value="1"/>
</dbReference>
<feature type="region of interest" description="Disordered" evidence="3">
    <location>
        <begin position="517"/>
        <end position="537"/>
    </location>
</feature>
<dbReference type="Pfam" id="PF01344">
    <property type="entry name" value="Kelch_1"/>
    <property type="match status" value="2"/>
</dbReference>
<dbReference type="InterPro" id="IPR017096">
    <property type="entry name" value="BTB-kelch_protein"/>
</dbReference>
<evidence type="ECO:0000313" key="5">
    <source>
        <dbReference type="EnsemblMetazoa" id="CLYHEMP003852.1"/>
    </source>
</evidence>
<feature type="domain" description="BTB" evidence="4">
    <location>
        <begin position="1"/>
        <end position="40"/>
    </location>
</feature>
<dbReference type="SMART" id="SM00612">
    <property type="entry name" value="Kelch"/>
    <property type="match status" value="6"/>
</dbReference>
<dbReference type="PANTHER" id="PTHR45632:SF30">
    <property type="entry name" value="BTB DOMAIN-CONTAINING PROTEIN"/>
    <property type="match status" value="1"/>
</dbReference>
<dbReference type="InterPro" id="IPR000210">
    <property type="entry name" value="BTB/POZ_dom"/>
</dbReference>
<keyword evidence="2" id="KW-0677">Repeat</keyword>
<evidence type="ECO:0000256" key="2">
    <source>
        <dbReference type="ARBA" id="ARBA00022737"/>
    </source>
</evidence>
<dbReference type="InterPro" id="IPR015915">
    <property type="entry name" value="Kelch-typ_b-propeller"/>
</dbReference>
<dbReference type="Pfam" id="PF07707">
    <property type="entry name" value="BACK"/>
    <property type="match status" value="1"/>
</dbReference>
<dbReference type="EnsemblMetazoa" id="CLYHEMT003852.1">
    <property type="protein sequence ID" value="CLYHEMP003852.1"/>
    <property type="gene ID" value="CLYHEMG003852"/>
</dbReference>
<organism evidence="5 6">
    <name type="scientific">Clytia hemisphaerica</name>
    <dbReference type="NCBI Taxonomy" id="252671"/>
    <lineage>
        <taxon>Eukaryota</taxon>
        <taxon>Metazoa</taxon>
        <taxon>Cnidaria</taxon>
        <taxon>Hydrozoa</taxon>
        <taxon>Hydroidolina</taxon>
        <taxon>Leptothecata</taxon>
        <taxon>Obeliida</taxon>
        <taxon>Clytiidae</taxon>
        <taxon>Clytia</taxon>
    </lineage>
</organism>
<protein>
    <recommendedName>
        <fullName evidence="4">BTB domain-containing protein</fullName>
    </recommendedName>
</protein>
<evidence type="ECO:0000256" key="1">
    <source>
        <dbReference type="ARBA" id="ARBA00022441"/>
    </source>
</evidence>
<dbReference type="PANTHER" id="PTHR45632">
    <property type="entry name" value="LD33804P"/>
    <property type="match status" value="1"/>
</dbReference>
<dbReference type="Gene3D" id="1.25.40.420">
    <property type="match status" value="1"/>
</dbReference>
<dbReference type="SUPFAM" id="SSF117281">
    <property type="entry name" value="Kelch motif"/>
    <property type="match status" value="1"/>
</dbReference>
<dbReference type="Gene3D" id="3.30.710.10">
    <property type="entry name" value="Potassium Channel Kv1.1, Chain A"/>
    <property type="match status" value="1"/>
</dbReference>
<dbReference type="Pfam" id="PF00651">
    <property type="entry name" value="BTB"/>
    <property type="match status" value="1"/>
</dbReference>
<dbReference type="Gene3D" id="2.120.10.80">
    <property type="entry name" value="Kelch-type beta propeller"/>
    <property type="match status" value="1"/>
</dbReference>
<dbReference type="SMART" id="SM00875">
    <property type="entry name" value="BACK"/>
    <property type="match status" value="1"/>
</dbReference>
<sequence length="537" mass="60505">MFNGNMKESKERIVDINGVDVEVMKLVLNFIYTGGIPLSNDNVEDILQAANLMLIKSLKDVCCRFLETLLTVNNCLGMQKFAESYSCEGLFESTTNFICDNFGYITESDEFLQLQAVQLVPIISSDELRVLNEEKVYEALIRWTKYSLSERKKYFPELVQHIRLPMLPPDYLVDQVESESLFVEFPKCKELLVEAHHYLLLPNRRGVMAQTARTRPRKYENNNEILIACGGNGESSMNTTIFSYNMAKSSWNELPRLIPERGYHGLATIDGEMYLVGGITTSRAEGREGQTELLDTVKKFDTEQNAWVNLAALHVKRSKMSVIACSGLIFVVGGFDGSQTLNSVECYNPVNNRWKFVAPMLTHRRCTTSVSNGNFVFIIGGHDGAQILNTIETYDVERDQWSVSDIAPMSDRRSFPCAVTINDDIYVMGGYDGHDTLRTCEIYNMTRNEWTSIEPMNTARSNAGAAHINRKIFVVGGWDGVSLNSVEYYDLVTHEWVRVTSLPRPTTGIRCGILVNPSSSEQKPKNKNGRGANCIIS</sequence>
<dbReference type="InterPro" id="IPR006652">
    <property type="entry name" value="Kelch_1"/>
</dbReference>
<dbReference type="Pfam" id="PF24681">
    <property type="entry name" value="Kelch_KLHDC2_KLHL20_DRC7"/>
    <property type="match status" value="1"/>
</dbReference>
<dbReference type="InterPro" id="IPR011705">
    <property type="entry name" value="BACK"/>
</dbReference>
<evidence type="ECO:0000259" key="4">
    <source>
        <dbReference type="PROSITE" id="PS50097"/>
    </source>
</evidence>
<dbReference type="InterPro" id="IPR011333">
    <property type="entry name" value="SKP1/BTB/POZ_sf"/>
</dbReference>
<keyword evidence="1" id="KW-0880">Kelch repeat</keyword>
<proteinExistence type="predicted"/>
<name>A0A7M5TYP3_9CNID</name>
<evidence type="ECO:0000313" key="6">
    <source>
        <dbReference type="Proteomes" id="UP000594262"/>
    </source>
</evidence>
<evidence type="ECO:0000256" key="3">
    <source>
        <dbReference type="SAM" id="MobiDB-lite"/>
    </source>
</evidence>
<keyword evidence="6" id="KW-1185">Reference proteome</keyword>
<dbReference type="PROSITE" id="PS50097">
    <property type="entry name" value="BTB"/>
    <property type="match status" value="1"/>
</dbReference>
<accession>A0A7M5TYP3</accession>
<dbReference type="SUPFAM" id="SSF54695">
    <property type="entry name" value="POZ domain"/>
    <property type="match status" value="1"/>
</dbReference>